<feature type="transmembrane region" description="Helical" evidence="1">
    <location>
        <begin position="71"/>
        <end position="93"/>
    </location>
</feature>
<evidence type="ECO:0000256" key="1">
    <source>
        <dbReference type="SAM" id="Phobius"/>
    </source>
</evidence>
<feature type="domain" description="DUF7703" evidence="2">
    <location>
        <begin position="13"/>
        <end position="242"/>
    </location>
</feature>
<feature type="transmembrane region" description="Helical" evidence="1">
    <location>
        <begin position="12"/>
        <end position="32"/>
    </location>
</feature>
<gene>
    <name evidence="3" type="ORF">NA56DRAFT_721744</name>
</gene>
<keyword evidence="1" id="KW-1133">Transmembrane helix</keyword>
<dbReference type="InterPro" id="IPR056120">
    <property type="entry name" value="DUF7703"/>
</dbReference>
<dbReference type="AlphaFoldDB" id="A0A2J6QNT0"/>
<feature type="transmembrane region" description="Helical" evidence="1">
    <location>
        <begin position="105"/>
        <end position="126"/>
    </location>
</feature>
<keyword evidence="4" id="KW-1185">Reference proteome</keyword>
<feature type="transmembrane region" description="Helical" evidence="1">
    <location>
        <begin position="39"/>
        <end position="59"/>
    </location>
</feature>
<dbReference type="EMBL" id="KZ613465">
    <property type="protein sequence ID" value="PMD27921.1"/>
    <property type="molecule type" value="Genomic_DNA"/>
</dbReference>
<dbReference type="Pfam" id="PF24802">
    <property type="entry name" value="DUF7703"/>
    <property type="match status" value="1"/>
</dbReference>
<evidence type="ECO:0000313" key="4">
    <source>
        <dbReference type="Proteomes" id="UP000235672"/>
    </source>
</evidence>
<organism evidence="3 4">
    <name type="scientific">Hyaloscypha hepaticicola</name>
    <dbReference type="NCBI Taxonomy" id="2082293"/>
    <lineage>
        <taxon>Eukaryota</taxon>
        <taxon>Fungi</taxon>
        <taxon>Dikarya</taxon>
        <taxon>Ascomycota</taxon>
        <taxon>Pezizomycotina</taxon>
        <taxon>Leotiomycetes</taxon>
        <taxon>Helotiales</taxon>
        <taxon>Hyaloscyphaceae</taxon>
        <taxon>Hyaloscypha</taxon>
    </lineage>
</organism>
<dbReference type="PANTHER" id="PTHR37013:SF3">
    <property type="entry name" value="INTEGRAL MEMBRANE PROTEIN (AFU_ORTHOLOGUE AFUA_1G05950)"/>
    <property type="match status" value="1"/>
</dbReference>
<proteinExistence type="predicted"/>
<sequence length="259" mass="29919">MANSLSGQGYSGFFAIAVFNVLEIQLWIFTTFRRRTGLYFWSLLIASWGIPMHATGFLLKFFDLCSNDYVSATLVVIGWYGMVTGQSVVLYSRLHLLVDRKRIRWVLRMVIVDFFLFHVPTTVLFYGSNSSNPQPFLSPYAICEKIQITAFSLQEFIISALYIWEARKMLQSIANIKKEEARSVMIHLILVNILMILMDITLLGTEYANEYSIETTYKSTLYSIKLKLEFAILNRLRALTWHWTIDNVWAASCLLVLFA</sequence>
<dbReference type="OrthoDB" id="405906at2759"/>
<feature type="transmembrane region" description="Helical" evidence="1">
    <location>
        <begin position="146"/>
        <end position="164"/>
    </location>
</feature>
<dbReference type="PANTHER" id="PTHR37013">
    <property type="entry name" value="INTEGRAL MEMBRANE PROTEIN (AFU_ORTHOLOGUE AFUA_1G05950)-RELATED"/>
    <property type="match status" value="1"/>
</dbReference>
<keyword evidence="1" id="KW-0812">Transmembrane</keyword>
<evidence type="ECO:0000313" key="3">
    <source>
        <dbReference type="EMBL" id="PMD27921.1"/>
    </source>
</evidence>
<accession>A0A2J6QNT0</accession>
<name>A0A2J6QNT0_9HELO</name>
<reference evidence="3 4" key="1">
    <citation type="submission" date="2016-05" db="EMBL/GenBank/DDBJ databases">
        <title>A degradative enzymes factory behind the ericoid mycorrhizal symbiosis.</title>
        <authorList>
            <consortium name="DOE Joint Genome Institute"/>
            <person name="Martino E."/>
            <person name="Morin E."/>
            <person name="Grelet G."/>
            <person name="Kuo A."/>
            <person name="Kohler A."/>
            <person name="Daghino S."/>
            <person name="Barry K."/>
            <person name="Choi C."/>
            <person name="Cichocki N."/>
            <person name="Clum A."/>
            <person name="Copeland A."/>
            <person name="Hainaut M."/>
            <person name="Haridas S."/>
            <person name="Labutti K."/>
            <person name="Lindquist E."/>
            <person name="Lipzen A."/>
            <person name="Khouja H.-R."/>
            <person name="Murat C."/>
            <person name="Ohm R."/>
            <person name="Olson A."/>
            <person name="Spatafora J."/>
            <person name="Veneault-Fourrey C."/>
            <person name="Henrissat B."/>
            <person name="Grigoriev I."/>
            <person name="Martin F."/>
            <person name="Perotto S."/>
        </authorList>
    </citation>
    <scope>NUCLEOTIDE SEQUENCE [LARGE SCALE GENOMIC DNA]</scope>
    <source>
        <strain evidence="3 4">UAMH 7357</strain>
    </source>
</reference>
<feature type="transmembrane region" description="Helical" evidence="1">
    <location>
        <begin position="184"/>
        <end position="204"/>
    </location>
</feature>
<protein>
    <recommendedName>
        <fullName evidence="2">DUF7703 domain-containing protein</fullName>
    </recommendedName>
</protein>
<evidence type="ECO:0000259" key="2">
    <source>
        <dbReference type="Pfam" id="PF24802"/>
    </source>
</evidence>
<keyword evidence="1" id="KW-0472">Membrane</keyword>
<dbReference type="Proteomes" id="UP000235672">
    <property type="component" value="Unassembled WGS sequence"/>
</dbReference>